<dbReference type="Ensembl" id="ENSLLTT00000008204.1">
    <property type="protein sequence ID" value="ENSLLTP00000007909.1"/>
    <property type="gene ID" value="ENSLLTG00000006004.1"/>
</dbReference>
<accession>A0A8C5RY00</accession>
<reference evidence="2" key="2">
    <citation type="submission" date="2025-09" db="UniProtKB">
        <authorList>
            <consortium name="Ensembl"/>
        </authorList>
    </citation>
    <scope>IDENTIFICATION</scope>
</reference>
<dbReference type="AlphaFoldDB" id="A0A8C5RY00"/>
<sequence>MEQLPRESHQEHAYSHTVTTTSSSFVATFTSRSNTLAYDKEFLKTIPGVLMVVEIVSLALPRGGRKKCKLLGRNKFHKLGFCNINKTPKKACILTLSEAHFCLRAFAQAAHVLSLLVSMICNSETWLFLLTLLTRLLGFEMSILFLALFPQGRPQIHSAAKIASKKGHLAKSQEESLNLSSLLPLLKPFKLCPFAIFISFHITFLSFTTGEASKFRRMF</sequence>
<keyword evidence="1" id="KW-0812">Transmembrane</keyword>
<keyword evidence="3" id="KW-1185">Reference proteome</keyword>
<proteinExistence type="predicted"/>
<feature type="transmembrane region" description="Helical" evidence="1">
    <location>
        <begin position="191"/>
        <end position="209"/>
    </location>
</feature>
<feature type="transmembrane region" description="Helical" evidence="1">
    <location>
        <begin position="126"/>
        <end position="149"/>
    </location>
</feature>
<keyword evidence="1" id="KW-0472">Membrane</keyword>
<reference evidence="2" key="1">
    <citation type="submission" date="2025-08" db="UniProtKB">
        <authorList>
            <consortium name="Ensembl"/>
        </authorList>
    </citation>
    <scope>IDENTIFICATION</scope>
</reference>
<protein>
    <recommendedName>
        <fullName evidence="4">Transmembrane protein</fullName>
    </recommendedName>
</protein>
<evidence type="ECO:0000313" key="2">
    <source>
        <dbReference type="Ensembl" id="ENSLLTP00000007909.1"/>
    </source>
</evidence>
<keyword evidence="1" id="KW-1133">Transmembrane helix</keyword>
<evidence type="ECO:0008006" key="4">
    <source>
        <dbReference type="Google" id="ProtNLM"/>
    </source>
</evidence>
<name>A0A8C5RY00_LATLA</name>
<dbReference type="Proteomes" id="UP000694406">
    <property type="component" value="Unplaced"/>
</dbReference>
<organism evidence="2 3">
    <name type="scientific">Laticauda laticaudata</name>
    <name type="common">Blue-ringed sea krait</name>
    <name type="synonym">Blue-lipped sea krait</name>
    <dbReference type="NCBI Taxonomy" id="8630"/>
    <lineage>
        <taxon>Eukaryota</taxon>
        <taxon>Metazoa</taxon>
        <taxon>Chordata</taxon>
        <taxon>Craniata</taxon>
        <taxon>Vertebrata</taxon>
        <taxon>Euteleostomi</taxon>
        <taxon>Lepidosauria</taxon>
        <taxon>Squamata</taxon>
        <taxon>Bifurcata</taxon>
        <taxon>Unidentata</taxon>
        <taxon>Episquamata</taxon>
        <taxon>Toxicofera</taxon>
        <taxon>Serpentes</taxon>
        <taxon>Colubroidea</taxon>
        <taxon>Elapidae</taxon>
        <taxon>Laticaudinae</taxon>
        <taxon>Laticauda</taxon>
    </lineage>
</organism>
<evidence type="ECO:0000256" key="1">
    <source>
        <dbReference type="SAM" id="Phobius"/>
    </source>
</evidence>
<evidence type="ECO:0000313" key="3">
    <source>
        <dbReference type="Proteomes" id="UP000694406"/>
    </source>
</evidence>